<dbReference type="Proteomes" id="UP000297535">
    <property type="component" value="Unassembled WGS sequence"/>
</dbReference>
<keyword evidence="1" id="KW-1133">Transmembrane helix</keyword>
<feature type="transmembrane region" description="Helical" evidence="1">
    <location>
        <begin position="6"/>
        <end position="25"/>
    </location>
</feature>
<dbReference type="EMBL" id="SRLB01000074">
    <property type="protein sequence ID" value="TGD91755.1"/>
    <property type="molecule type" value="Genomic_DNA"/>
</dbReference>
<evidence type="ECO:0000313" key="3">
    <source>
        <dbReference type="Proteomes" id="UP000297535"/>
    </source>
</evidence>
<dbReference type="OrthoDB" id="8000988at2"/>
<comment type="caution">
    <text evidence="2">The sequence shown here is derived from an EMBL/GenBank/DDBJ whole genome shotgun (WGS) entry which is preliminary data.</text>
</comment>
<gene>
    <name evidence="2" type="ORF">EU555_35580</name>
</gene>
<sequence>MIRDFYLVKARIGACILVVILKIILAPAEYHMAASQHPLTPVDLATNATGAMSDIRTILSGVAPAERAAFWHVVDLLYHAPSETPMSTKDSWPIQYGVALGLKLLLPPVWNDGSDVDDRRSRLSQAVSDGQTFEI</sequence>
<keyword evidence="1" id="KW-0472">Membrane</keyword>
<reference evidence="2 3" key="1">
    <citation type="submission" date="2019-04" db="EMBL/GenBank/DDBJ databases">
        <authorList>
            <person name="Feng G."/>
            <person name="Zhu H."/>
        </authorList>
    </citation>
    <scope>NUCLEOTIDE SEQUENCE [LARGE SCALE GENOMIC DNA]</scope>
    <source>
        <strain evidence="2 3">6HR-1</strain>
    </source>
</reference>
<protein>
    <submittedName>
        <fullName evidence="2">Uncharacterized protein</fullName>
    </submittedName>
</protein>
<accession>A0A4Z0NCC6</accession>
<dbReference type="RefSeq" id="WP_135420071.1">
    <property type="nucleotide sequence ID" value="NZ_SRLB01000074.1"/>
</dbReference>
<name>A0A4Z0NCC6_9HYPH</name>
<keyword evidence="3" id="KW-1185">Reference proteome</keyword>
<evidence type="ECO:0000256" key="1">
    <source>
        <dbReference type="SAM" id="Phobius"/>
    </source>
</evidence>
<organism evidence="2 3">
    <name type="scientific">Methylobacterium nonmethylotrophicum</name>
    <dbReference type="NCBI Taxonomy" id="1141884"/>
    <lineage>
        <taxon>Bacteria</taxon>
        <taxon>Pseudomonadati</taxon>
        <taxon>Pseudomonadota</taxon>
        <taxon>Alphaproteobacteria</taxon>
        <taxon>Hyphomicrobiales</taxon>
        <taxon>Methylobacteriaceae</taxon>
        <taxon>Methylobacterium</taxon>
    </lineage>
</organism>
<evidence type="ECO:0000313" key="2">
    <source>
        <dbReference type="EMBL" id="TGD91755.1"/>
    </source>
</evidence>
<keyword evidence="1" id="KW-0812">Transmembrane</keyword>
<dbReference type="AlphaFoldDB" id="A0A4Z0NCC6"/>
<proteinExistence type="predicted"/>